<dbReference type="EMBL" id="AZFH01000067">
    <property type="protein sequence ID" value="KRL80223.1"/>
    <property type="molecule type" value="Genomic_DNA"/>
</dbReference>
<dbReference type="STRING" id="1423740.FC36_GL000059"/>
<organism evidence="2 3">
    <name type="scientific">Ligilactobacillus equi DSM 15833 = JCM 10991</name>
    <dbReference type="NCBI Taxonomy" id="1423740"/>
    <lineage>
        <taxon>Bacteria</taxon>
        <taxon>Bacillati</taxon>
        <taxon>Bacillota</taxon>
        <taxon>Bacilli</taxon>
        <taxon>Lactobacillales</taxon>
        <taxon>Lactobacillaceae</taxon>
        <taxon>Ligilactobacillus</taxon>
    </lineage>
</organism>
<accession>A0A0R1TFX9</accession>
<comment type="caution">
    <text evidence="2">The sequence shown here is derived from an EMBL/GenBank/DDBJ whole genome shotgun (WGS) entry which is preliminary data.</text>
</comment>
<feature type="transmembrane region" description="Helical" evidence="1">
    <location>
        <begin position="7"/>
        <end position="28"/>
    </location>
</feature>
<evidence type="ECO:0000313" key="3">
    <source>
        <dbReference type="Proteomes" id="UP000051048"/>
    </source>
</evidence>
<keyword evidence="1" id="KW-1133">Transmembrane helix</keyword>
<feature type="transmembrane region" description="Helical" evidence="1">
    <location>
        <begin position="48"/>
        <end position="70"/>
    </location>
</feature>
<keyword evidence="1" id="KW-0812">Transmembrane</keyword>
<keyword evidence="1" id="KW-0472">Membrane</keyword>
<dbReference type="AlphaFoldDB" id="A0A0R1TFX9"/>
<dbReference type="Proteomes" id="UP000051048">
    <property type="component" value="Unassembled WGS sequence"/>
</dbReference>
<proteinExistence type="predicted"/>
<evidence type="ECO:0000256" key="1">
    <source>
        <dbReference type="SAM" id="Phobius"/>
    </source>
</evidence>
<dbReference type="PATRIC" id="fig|1423740.3.peg.63"/>
<name>A0A0R1TFX9_9LACO</name>
<gene>
    <name evidence="2" type="ORF">FC36_GL000059</name>
</gene>
<dbReference type="RefSeq" id="WP_025020410.1">
    <property type="nucleotide sequence ID" value="NZ_AZFH01000067.1"/>
</dbReference>
<dbReference type="OrthoDB" id="2329320at2"/>
<feature type="transmembrane region" description="Helical" evidence="1">
    <location>
        <begin position="82"/>
        <end position="111"/>
    </location>
</feature>
<protein>
    <submittedName>
        <fullName evidence="2">Uncharacterized protein</fullName>
    </submittedName>
</protein>
<sequence>MKEKILNWMYALTTFQLVIYLLGFYNFAAKITNHAPLFSSDLDTLSGIFYWSLLSMVSVVGIVLASYLVFKHFFKNNVGLVLSIIAFASPLIFMLFLIIPATFCLLAIIFLKISVSDEGEAHYEN</sequence>
<reference evidence="2 3" key="1">
    <citation type="journal article" date="2015" name="Genome Announc.">
        <title>Expanding the biotechnology potential of lactobacilli through comparative genomics of 213 strains and associated genera.</title>
        <authorList>
            <person name="Sun Z."/>
            <person name="Harris H.M."/>
            <person name="McCann A."/>
            <person name="Guo C."/>
            <person name="Argimon S."/>
            <person name="Zhang W."/>
            <person name="Yang X."/>
            <person name="Jeffery I.B."/>
            <person name="Cooney J.C."/>
            <person name="Kagawa T.F."/>
            <person name="Liu W."/>
            <person name="Song Y."/>
            <person name="Salvetti E."/>
            <person name="Wrobel A."/>
            <person name="Rasinkangas P."/>
            <person name="Parkhill J."/>
            <person name="Rea M.C."/>
            <person name="O'Sullivan O."/>
            <person name="Ritari J."/>
            <person name="Douillard F.P."/>
            <person name="Paul Ross R."/>
            <person name="Yang R."/>
            <person name="Briner A.E."/>
            <person name="Felis G.E."/>
            <person name="de Vos W.M."/>
            <person name="Barrangou R."/>
            <person name="Klaenhammer T.R."/>
            <person name="Caufield P.W."/>
            <person name="Cui Y."/>
            <person name="Zhang H."/>
            <person name="O'Toole P.W."/>
        </authorList>
    </citation>
    <scope>NUCLEOTIDE SEQUENCE [LARGE SCALE GENOMIC DNA]</scope>
    <source>
        <strain evidence="2 3">DSM 15833</strain>
    </source>
</reference>
<evidence type="ECO:0000313" key="2">
    <source>
        <dbReference type="EMBL" id="KRL80223.1"/>
    </source>
</evidence>